<evidence type="ECO:0000313" key="1">
    <source>
        <dbReference type="EMBL" id="OBQ45548.1"/>
    </source>
</evidence>
<comment type="caution">
    <text evidence="1">The sequence shown here is derived from an EMBL/GenBank/DDBJ whole genome shotgun (WGS) entry which is preliminary data.</text>
</comment>
<proteinExistence type="predicted"/>
<dbReference type="AlphaFoldDB" id="A0A1B7X891"/>
<reference evidence="1 2" key="1">
    <citation type="submission" date="2015-09" db="EMBL/GenBank/DDBJ databases">
        <title>Aphanizomenon flos-aquae WA102.</title>
        <authorList>
            <person name="Driscoll C."/>
        </authorList>
    </citation>
    <scope>NUCLEOTIDE SEQUENCE [LARGE SCALE GENOMIC DNA]</scope>
    <source>
        <strain evidence="1">WA102</strain>
    </source>
</reference>
<organism evidence="1 2">
    <name type="scientific">Aphanizomenon flos-aquae WA102</name>
    <dbReference type="NCBI Taxonomy" id="1710896"/>
    <lineage>
        <taxon>Bacteria</taxon>
        <taxon>Bacillati</taxon>
        <taxon>Cyanobacteriota</taxon>
        <taxon>Cyanophyceae</taxon>
        <taxon>Nostocales</taxon>
        <taxon>Aphanizomenonaceae</taxon>
        <taxon>Aphanizomenon</taxon>
    </lineage>
</organism>
<dbReference type="Proteomes" id="UP000092093">
    <property type="component" value="Unassembled WGS sequence"/>
</dbReference>
<name>A0A1B7X891_APHFL</name>
<evidence type="ECO:0000313" key="2">
    <source>
        <dbReference type="Proteomes" id="UP000092093"/>
    </source>
</evidence>
<accession>A0A1B7X891</accession>
<protein>
    <submittedName>
        <fullName evidence="1">Uncharacterized protein</fullName>
    </submittedName>
</protein>
<gene>
    <name evidence="1" type="ORF">AN484_00820</name>
</gene>
<dbReference type="EMBL" id="LJOW01000002">
    <property type="protein sequence ID" value="OBQ45548.1"/>
    <property type="molecule type" value="Genomic_DNA"/>
</dbReference>
<sequence>MTPQEMLEQMIDKATLDFLQIAKDEEDGDYGDAMLSMDRTEASGFVDGLSLAYHMIFDKEYVSSIALDKDNE</sequence>